<name>U3AQ50_9VIBR</name>
<feature type="transmembrane region" description="Helical" evidence="1">
    <location>
        <begin position="36"/>
        <end position="56"/>
    </location>
</feature>
<sequence>MIKWNIKGNSIKSTVSQKKEDWQNSFIENNKHKCKLILLIIPFLVLSLLFLSFSLIDDLSVKPNDISHAKEISHYYHTMKDKGYQFNDHQRQVYSYYDAFFDSNGEYQFLNYPHAVIFYGSDAHRESYISAAILSAVFFFLAFCLSLLFIKLLSLLSPTRFKQIRLVKRP</sequence>
<keyword evidence="1" id="KW-0812">Transmembrane</keyword>
<dbReference type="OrthoDB" id="9972633at2"/>
<accession>U3AQ50</accession>
<proteinExistence type="predicted"/>
<feature type="transmembrane region" description="Helical" evidence="1">
    <location>
        <begin position="128"/>
        <end position="150"/>
    </location>
</feature>
<evidence type="ECO:0000313" key="2">
    <source>
        <dbReference type="EMBL" id="GAD75417.1"/>
    </source>
</evidence>
<keyword evidence="1" id="KW-0472">Membrane</keyword>
<organism evidence="2 3">
    <name type="scientific">Vibrio azureus NBRC 104587</name>
    <dbReference type="NCBI Taxonomy" id="1219077"/>
    <lineage>
        <taxon>Bacteria</taxon>
        <taxon>Pseudomonadati</taxon>
        <taxon>Pseudomonadota</taxon>
        <taxon>Gammaproteobacteria</taxon>
        <taxon>Vibrionales</taxon>
        <taxon>Vibrionaceae</taxon>
        <taxon>Vibrio</taxon>
    </lineage>
</organism>
<evidence type="ECO:0000256" key="1">
    <source>
        <dbReference type="SAM" id="Phobius"/>
    </source>
</evidence>
<keyword evidence="3" id="KW-1185">Reference proteome</keyword>
<evidence type="ECO:0000313" key="3">
    <source>
        <dbReference type="Proteomes" id="UP000016567"/>
    </source>
</evidence>
<comment type="caution">
    <text evidence="2">The sequence shown here is derived from an EMBL/GenBank/DDBJ whole genome shotgun (WGS) entry which is preliminary data.</text>
</comment>
<dbReference type="EMBL" id="BATL01000025">
    <property type="protein sequence ID" value="GAD75417.1"/>
    <property type="molecule type" value="Genomic_DNA"/>
</dbReference>
<protein>
    <submittedName>
        <fullName evidence="2">Uncharacterized protein</fullName>
    </submittedName>
</protein>
<dbReference type="AlphaFoldDB" id="U3AQ50"/>
<dbReference type="Proteomes" id="UP000016567">
    <property type="component" value="Unassembled WGS sequence"/>
</dbReference>
<keyword evidence="1" id="KW-1133">Transmembrane helix</keyword>
<dbReference type="RefSeq" id="WP_021709176.1">
    <property type="nucleotide sequence ID" value="NZ_BAOB01000004.1"/>
</dbReference>
<reference evidence="2 3" key="1">
    <citation type="submission" date="2013-09" db="EMBL/GenBank/DDBJ databases">
        <title>Whole genome shotgun sequence of Vibrio azureus NBRC 104587.</title>
        <authorList>
            <person name="Isaki S."/>
            <person name="Hosoyama A."/>
            <person name="Numata M."/>
            <person name="Hashimoto M."/>
            <person name="Hosoyama Y."/>
            <person name="Tsuchikane K."/>
            <person name="Noguchi M."/>
            <person name="Hirakata S."/>
            <person name="Ichikawa N."/>
            <person name="Ohji S."/>
            <person name="Yamazoe A."/>
            <person name="Fujita N."/>
        </authorList>
    </citation>
    <scope>NUCLEOTIDE SEQUENCE [LARGE SCALE GENOMIC DNA]</scope>
    <source>
        <strain evidence="2 3">NBRC 104587</strain>
    </source>
</reference>
<gene>
    <name evidence="2" type="ORF">VAZ01S_025_00110</name>
</gene>